<name>A0ACC0BFM9_CATRO</name>
<dbReference type="EMBL" id="CM044703">
    <property type="protein sequence ID" value="KAI5671432.1"/>
    <property type="molecule type" value="Genomic_DNA"/>
</dbReference>
<reference evidence="2" key="1">
    <citation type="journal article" date="2023" name="Nat. Plants">
        <title>Single-cell RNA sequencing provides a high-resolution roadmap for understanding the multicellular compartmentation of specialized metabolism.</title>
        <authorList>
            <person name="Sun S."/>
            <person name="Shen X."/>
            <person name="Li Y."/>
            <person name="Li Y."/>
            <person name="Wang S."/>
            <person name="Li R."/>
            <person name="Zhang H."/>
            <person name="Shen G."/>
            <person name="Guo B."/>
            <person name="Wei J."/>
            <person name="Xu J."/>
            <person name="St-Pierre B."/>
            <person name="Chen S."/>
            <person name="Sun C."/>
        </authorList>
    </citation>
    <scope>NUCLEOTIDE SEQUENCE [LARGE SCALE GENOMIC DNA]</scope>
</reference>
<comment type="caution">
    <text evidence="1">The sequence shown here is derived from an EMBL/GenBank/DDBJ whole genome shotgun (WGS) entry which is preliminary data.</text>
</comment>
<proteinExistence type="predicted"/>
<evidence type="ECO:0000313" key="1">
    <source>
        <dbReference type="EMBL" id="KAI5671432.1"/>
    </source>
</evidence>
<organism evidence="1 2">
    <name type="scientific">Catharanthus roseus</name>
    <name type="common">Madagascar periwinkle</name>
    <name type="synonym">Vinca rosea</name>
    <dbReference type="NCBI Taxonomy" id="4058"/>
    <lineage>
        <taxon>Eukaryota</taxon>
        <taxon>Viridiplantae</taxon>
        <taxon>Streptophyta</taxon>
        <taxon>Embryophyta</taxon>
        <taxon>Tracheophyta</taxon>
        <taxon>Spermatophyta</taxon>
        <taxon>Magnoliopsida</taxon>
        <taxon>eudicotyledons</taxon>
        <taxon>Gunneridae</taxon>
        <taxon>Pentapetalae</taxon>
        <taxon>asterids</taxon>
        <taxon>lamiids</taxon>
        <taxon>Gentianales</taxon>
        <taxon>Apocynaceae</taxon>
        <taxon>Rauvolfioideae</taxon>
        <taxon>Vinceae</taxon>
        <taxon>Catharanthinae</taxon>
        <taxon>Catharanthus</taxon>
    </lineage>
</organism>
<sequence>MGVLRQQPTAYCRFHPTIGSWLQEFLGTNNLRPTTDGRSCPTSDENVQENSPARISAAFPNRQEQSFVETPKKAVASSSKSRSKGARVEGTSPDPTFNVRPFLNVSQILPRMACR</sequence>
<protein>
    <submittedName>
        <fullName evidence="1">Uncharacterized protein</fullName>
    </submittedName>
</protein>
<dbReference type="Proteomes" id="UP001060085">
    <property type="component" value="Linkage Group LG03"/>
</dbReference>
<gene>
    <name evidence="1" type="ORF">M9H77_11796</name>
</gene>
<evidence type="ECO:0000313" key="2">
    <source>
        <dbReference type="Proteomes" id="UP001060085"/>
    </source>
</evidence>
<keyword evidence="2" id="KW-1185">Reference proteome</keyword>
<accession>A0ACC0BFM9</accession>